<dbReference type="NCBIfam" id="TIGR00099">
    <property type="entry name" value="Cof-subfamily"/>
    <property type="match status" value="1"/>
</dbReference>
<dbReference type="AlphaFoldDB" id="A0A511UTU0"/>
<dbReference type="PANTHER" id="PTHR10000:SF55">
    <property type="entry name" value="5-AMINO-6-(5-PHOSPHO-D-RIBITYLAMINO)URACIL PHOSPHATASE YCSE"/>
    <property type="match status" value="1"/>
</dbReference>
<dbReference type="InterPro" id="IPR023214">
    <property type="entry name" value="HAD_sf"/>
</dbReference>
<dbReference type="PANTHER" id="PTHR10000">
    <property type="entry name" value="PHOSPHOSERINE PHOSPHATASE"/>
    <property type="match status" value="1"/>
</dbReference>
<dbReference type="InterPro" id="IPR036412">
    <property type="entry name" value="HAD-like_sf"/>
</dbReference>
<dbReference type="InterPro" id="IPR006379">
    <property type="entry name" value="HAD-SF_hydro_IIB"/>
</dbReference>
<dbReference type="SFLD" id="SFLDG01140">
    <property type="entry name" value="C2.B:_Phosphomannomutase_and_P"/>
    <property type="match status" value="1"/>
</dbReference>
<organism evidence="1 2">
    <name type="scientific">Cerasibacillus quisquiliarum</name>
    <dbReference type="NCBI Taxonomy" id="227865"/>
    <lineage>
        <taxon>Bacteria</taxon>
        <taxon>Bacillati</taxon>
        <taxon>Bacillota</taxon>
        <taxon>Bacilli</taxon>
        <taxon>Bacillales</taxon>
        <taxon>Bacillaceae</taxon>
        <taxon>Cerasibacillus</taxon>
    </lineage>
</organism>
<evidence type="ECO:0000313" key="1">
    <source>
        <dbReference type="EMBL" id="GEN30016.1"/>
    </source>
</evidence>
<dbReference type="SUPFAM" id="SSF56784">
    <property type="entry name" value="HAD-like"/>
    <property type="match status" value="1"/>
</dbReference>
<dbReference type="Pfam" id="PF08282">
    <property type="entry name" value="Hydrolase_3"/>
    <property type="match status" value="1"/>
</dbReference>
<dbReference type="EMBL" id="BJXW01000004">
    <property type="protein sequence ID" value="GEN30016.1"/>
    <property type="molecule type" value="Genomic_DNA"/>
</dbReference>
<dbReference type="Gene3D" id="3.40.50.1000">
    <property type="entry name" value="HAD superfamily/HAD-like"/>
    <property type="match status" value="1"/>
</dbReference>
<dbReference type="RefSeq" id="WP_146934788.1">
    <property type="nucleotide sequence ID" value="NZ_BJXW01000004.1"/>
</dbReference>
<dbReference type="GO" id="GO:0016791">
    <property type="term" value="F:phosphatase activity"/>
    <property type="evidence" value="ECO:0007669"/>
    <property type="project" value="TreeGrafter"/>
</dbReference>
<dbReference type="SFLD" id="SFLDS00003">
    <property type="entry name" value="Haloacid_Dehalogenase"/>
    <property type="match status" value="1"/>
</dbReference>
<dbReference type="GO" id="GO:0000287">
    <property type="term" value="F:magnesium ion binding"/>
    <property type="evidence" value="ECO:0007669"/>
    <property type="project" value="TreeGrafter"/>
</dbReference>
<name>A0A511UTU0_9BACI</name>
<sequence>MKLIATDLDGTLLNERGEVSKENAQAIHQALDAGIEVVVATGRAYEAAVKELEAVDLHLPMITLNGAVIFSEKHEMINHIPLDKDVARQIAKNCQENDIYFEVFTNKGVFSTSREYFTQVIIDIVKTSNPDISTTEIKERIEERFIVENVQFTTDYESILEQPDFVIYKLLAFSPDDTKLAQVKDELQHIDSLTITASASVNLEFNHREAQKGSTLKAFAESKGIDMQDVMAIGDNYNDLSMLKIAGYSVAMENANDEIKAHCDFITKRNNENGVAYAIQKILE</sequence>
<comment type="caution">
    <text evidence="1">The sequence shown here is derived from an EMBL/GenBank/DDBJ whole genome shotgun (WGS) entry which is preliminary data.</text>
</comment>
<evidence type="ECO:0000313" key="2">
    <source>
        <dbReference type="Proteomes" id="UP000321491"/>
    </source>
</evidence>
<dbReference type="Gene3D" id="3.30.1240.10">
    <property type="match status" value="1"/>
</dbReference>
<dbReference type="CDD" id="cd07516">
    <property type="entry name" value="HAD_Pase"/>
    <property type="match status" value="1"/>
</dbReference>
<proteinExistence type="predicted"/>
<reference evidence="1 2" key="1">
    <citation type="submission" date="2019-07" db="EMBL/GenBank/DDBJ databases">
        <title>Whole genome shotgun sequence of Cerasibacillus quisquiliarum NBRC 102429.</title>
        <authorList>
            <person name="Hosoyama A."/>
            <person name="Uohara A."/>
            <person name="Ohji S."/>
            <person name="Ichikawa N."/>
        </authorList>
    </citation>
    <scope>NUCLEOTIDE SEQUENCE [LARGE SCALE GENOMIC DNA]</scope>
    <source>
        <strain evidence="1 2">NBRC 102429</strain>
    </source>
</reference>
<keyword evidence="2" id="KW-1185">Reference proteome</keyword>
<dbReference type="PROSITE" id="PS01228">
    <property type="entry name" value="COF_1"/>
    <property type="match status" value="1"/>
</dbReference>
<dbReference type="OrthoDB" id="9806027at2"/>
<dbReference type="NCBIfam" id="TIGR01484">
    <property type="entry name" value="HAD-SF-IIB"/>
    <property type="match status" value="1"/>
</dbReference>
<dbReference type="GO" id="GO:0005829">
    <property type="term" value="C:cytosol"/>
    <property type="evidence" value="ECO:0007669"/>
    <property type="project" value="TreeGrafter"/>
</dbReference>
<dbReference type="SFLD" id="SFLDG01144">
    <property type="entry name" value="C2.B.4:_PGP_Like"/>
    <property type="match status" value="1"/>
</dbReference>
<dbReference type="PROSITE" id="PS01229">
    <property type="entry name" value="COF_2"/>
    <property type="match status" value="1"/>
</dbReference>
<accession>A0A511UTU0</accession>
<dbReference type="InterPro" id="IPR000150">
    <property type="entry name" value="Cof"/>
</dbReference>
<protein>
    <submittedName>
        <fullName evidence="1">Haloacid dehalogenase</fullName>
    </submittedName>
</protein>
<gene>
    <name evidence="1" type="ORF">CQU01_02540</name>
</gene>
<dbReference type="Proteomes" id="UP000321491">
    <property type="component" value="Unassembled WGS sequence"/>
</dbReference>